<reference evidence="1" key="1">
    <citation type="submission" date="2023-07" db="EMBL/GenBank/DDBJ databases">
        <authorList>
            <consortium name="AG Swart"/>
            <person name="Singh M."/>
            <person name="Singh A."/>
            <person name="Seah K."/>
            <person name="Emmerich C."/>
        </authorList>
    </citation>
    <scope>NUCLEOTIDE SEQUENCE</scope>
    <source>
        <strain evidence="1">DP1</strain>
    </source>
</reference>
<sequence>MEMDKLFTLSLRKGRMGREEDIKKSKKAIFKRFEIKNDEMRDFEREKEEKQKCRTRRNGLLLTGSLKEFRDKHLSLNSSCNNGLNEGRLKKRRATNYDHTLKIQTYFGNNDFNDYQTSKNNTTLNRYSSCFAKDTSKSSITKGPNFSVSSLTQLKTPVIASKPKICDKKVKFNLNPKVRECIRKRPTRSYERAESPSSEEIFKIAHQNRDRLASMIFHKHKPEIEVLTDFNAFNQLSAGLAQPDIDWMHHKRAKLLNNIYNKRYSKIPHLPDPRSHDKISQFMFEKLGGSLFEEKRLKKQKFTHPGQNINPEKTRRKIRLVQDRKELLEESKRHRIFQNMKIRQYKNQMFRHETIKSTSQVYVLEDLKYNFCKLIAERYIGKKQHFDTKKKTLTTFYMLCKALGKLKYKAKKARLKIARKRLKSFIAAHGKRWLAKRKLIAAERIRGFLEFNYNYGETFDLKCHRYFMKVIRIQRNIKLFLFRRFITYASMDCQWTKAEKTLVKRKELKVMNKAKAGQIVSVHVRKIYFRKYMKSKIQQREICKPKKMNRDLEIDNKDSKLMEQLKSLYGLVENKPNHRPRAVDHILVPYPIMKEMVLEAIENWVDKNLDNWLKSCYIFIFLVCYDLFKF</sequence>
<dbReference type="Proteomes" id="UP001295684">
    <property type="component" value="Unassembled WGS sequence"/>
</dbReference>
<accession>A0AAD1YAY6</accession>
<gene>
    <name evidence="1" type="ORF">ECRASSUSDP1_LOCUS29357</name>
</gene>
<comment type="caution">
    <text evidence="1">The sequence shown here is derived from an EMBL/GenBank/DDBJ whole genome shotgun (WGS) entry which is preliminary data.</text>
</comment>
<dbReference type="AlphaFoldDB" id="A0AAD1YAY6"/>
<keyword evidence="2" id="KW-1185">Reference proteome</keyword>
<dbReference type="EMBL" id="CAMPGE010030213">
    <property type="protein sequence ID" value="CAI2387723.1"/>
    <property type="molecule type" value="Genomic_DNA"/>
</dbReference>
<name>A0AAD1YAY6_EUPCR</name>
<evidence type="ECO:0000313" key="2">
    <source>
        <dbReference type="Proteomes" id="UP001295684"/>
    </source>
</evidence>
<proteinExistence type="predicted"/>
<protein>
    <submittedName>
        <fullName evidence="1">Uncharacterized protein</fullName>
    </submittedName>
</protein>
<evidence type="ECO:0000313" key="1">
    <source>
        <dbReference type="EMBL" id="CAI2387723.1"/>
    </source>
</evidence>
<organism evidence="1 2">
    <name type="scientific">Euplotes crassus</name>
    <dbReference type="NCBI Taxonomy" id="5936"/>
    <lineage>
        <taxon>Eukaryota</taxon>
        <taxon>Sar</taxon>
        <taxon>Alveolata</taxon>
        <taxon>Ciliophora</taxon>
        <taxon>Intramacronucleata</taxon>
        <taxon>Spirotrichea</taxon>
        <taxon>Hypotrichia</taxon>
        <taxon>Euplotida</taxon>
        <taxon>Euplotidae</taxon>
        <taxon>Moneuplotes</taxon>
    </lineage>
</organism>